<feature type="region of interest" description="Disordered" evidence="1">
    <location>
        <begin position="67"/>
        <end position="89"/>
    </location>
</feature>
<evidence type="ECO:0000313" key="2">
    <source>
        <dbReference type="EMBL" id="QCD83004.1"/>
    </source>
</evidence>
<proteinExistence type="predicted"/>
<organism evidence="2 3">
    <name type="scientific">Vigna unguiculata</name>
    <name type="common">Cowpea</name>
    <dbReference type="NCBI Taxonomy" id="3917"/>
    <lineage>
        <taxon>Eukaryota</taxon>
        <taxon>Viridiplantae</taxon>
        <taxon>Streptophyta</taxon>
        <taxon>Embryophyta</taxon>
        <taxon>Tracheophyta</taxon>
        <taxon>Spermatophyta</taxon>
        <taxon>Magnoliopsida</taxon>
        <taxon>eudicotyledons</taxon>
        <taxon>Gunneridae</taxon>
        <taxon>Pentapetalae</taxon>
        <taxon>rosids</taxon>
        <taxon>fabids</taxon>
        <taxon>Fabales</taxon>
        <taxon>Fabaceae</taxon>
        <taxon>Papilionoideae</taxon>
        <taxon>50 kb inversion clade</taxon>
        <taxon>NPAAA clade</taxon>
        <taxon>indigoferoid/millettioid clade</taxon>
        <taxon>Phaseoleae</taxon>
        <taxon>Vigna</taxon>
    </lineage>
</organism>
<accession>A0A4D6L3I6</accession>
<dbReference type="EMBL" id="CP039346">
    <property type="protein sequence ID" value="QCD83004.1"/>
    <property type="molecule type" value="Genomic_DNA"/>
</dbReference>
<keyword evidence="3" id="KW-1185">Reference proteome</keyword>
<protein>
    <submittedName>
        <fullName evidence="2">Uncharacterized protein</fullName>
    </submittedName>
</protein>
<gene>
    <name evidence="2" type="ORF">DEO72_LG2g3346</name>
</gene>
<sequence>MEGCHIIIFVSPMRNPNFSSNTSHHYRRSNRSIIVCHSRRHRNSTIFNLLHHRPRCNIRTRDESRPIAVVRPPPSPAATASSSDHREHLQRTAALAATTIVNQRVPSRPRQHHLQAAQICSRAATPRATVSRHRHRLDSRRTTGSHHQLHGSTSIFPATTILQHHFSPSRPHGTCTREHIASNTADLQLAGKRETTHHRED</sequence>
<evidence type="ECO:0000256" key="1">
    <source>
        <dbReference type="SAM" id="MobiDB-lite"/>
    </source>
</evidence>
<feature type="region of interest" description="Disordered" evidence="1">
    <location>
        <begin position="124"/>
        <end position="151"/>
    </location>
</feature>
<dbReference type="Proteomes" id="UP000501690">
    <property type="component" value="Linkage Group LG2"/>
</dbReference>
<dbReference type="AlphaFoldDB" id="A0A4D6L3I6"/>
<feature type="compositionally biased region" description="Basic residues" evidence="1">
    <location>
        <begin position="130"/>
        <end position="149"/>
    </location>
</feature>
<name>A0A4D6L3I6_VIGUN</name>
<reference evidence="2 3" key="1">
    <citation type="submission" date="2019-04" db="EMBL/GenBank/DDBJ databases">
        <title>An improved genome assembly and genetic linkage map for asparagus bean, Vigna unguiculata ssp. sesquipedialis.</title>
        <authorList>
            <person name="Xia Q."/>
            <person name="Zhang R."/>
            <person name="Dong Y."/>
        </authorList>
    </citation>
    <scope>NUCLEOTIDE SEQUENCE [LARGE SCALE GENOMIC DNA]</scope>
    <source>
        <tissue evidence="2">Leaf</tissue>
    </source>
</reference>
<evidence type="ECO:0000313" key="3">
    <source>
        <dbReference type="Proteomes" id="UP000501690"/>
    </source>
</evidence>